<dbReference type="EMBL" id="JAVRRT010000010">
    <property type="protein sequence ID" value="KAK5168216.1"/>
    <property type="molecule type" value="Genomic_DNA"/>
</dbReference>
<dbReference type="Proteomes" id="UP001337655">
    <property type="component" value="Unassembled WGS sequence"/>
</dbReference>
<accession>A0AAV9P6C7</accession>
<comment type="caution">
    <text evidence="1">The sequence shown here is derived from an EMBL/GenBank/DDBJ whole genome shotgun (WGS) entry which is preliminary data.</text>
</comment>
<evidence type="ECO:0000313" key="1">
    <source>
        <dbReference type="EMBL" id="KAK5168216.1"/>
    </source>
</evidence>
<dbReference type="InterPro" id="IPR017850">
    <property type="entry name" value="Alkaline_phosphatase_core_sf"/>
</dbReference>
<dbReference type="Gene3D" id="3.40.720.10">
    <property type="entry name" value="Alkaline Phosphatase, subunit A"/>
    <property type="match status" value="1"/>
</dbReference>
<organism evidence="1 2">
    <name type="scientific">Saxophila tyrrhenica</name>
    <dbReference type="NCBI Taxonomy" id="1690608"/>
    <lineage>
        <taxon>Eukaryota</taxon>
        <taxon>Fungi</taxon>
        <taxon>Dikarya</taxon>
        <taxon>Ascomycota</taxon>
        <taxon>Pezizomycotina</taxon>
        <taxon>Dothideomycetes</taxon>
        <taxon>Dothideomycetidae</taxon>
        <taxon>Mycosphaerellales</taxon>
        <taxon>Extremaceae</taxon>
        <taxon>Saxophila</taxon>
    </lineage>
</organism>
<evidence type="ECO:0000313" key="2">
    <source>
        <dbReference type="Proteomes" id="UP001337655"/>
    </source>
</evidence>
<reference evidence="1 2" key="1">
    <citation type="submission" date="2023-08" db="EMBL/GenBank/DDBJ databases">
        <title>Black Yeasts Isolated from many extreme environments.</title>
        <authorList>
            <person name="Coleine C."/>
            <person name="Stajich J.E."/>
            <person name="Selbmann L."/>
        </authorList>
    </citation>
    <scope>NUCLEOTIDE SEQUENCE [LARGE SCALE GENOMIC DNA]</scope>
    <source>
        <strain evidence="1 2">CCFEE 5935</strain>
    </source>
</reference>
<dbReference type="AlphaFoldDB" id="A0AAV9P6C7"/>
<keyword evidence="2" id="KW-1185">Reference proteome</keyword>
<gene>
    <name evidence="1" type="ORF">LTR77_006785</name>
</gene>
<proteinExistence type="predicted"/>
<dbReference type="SUPFAM" id="SSF53649">
    <property type="entry name" value="Alkaline phosphatase-like"/>
    <property type="match status" value="1"/>
</dbReference>
<dbReference type="GeneID" id="89928124"/>
<sequence>MSEGKYGSVLYPNHTYKAVRVEAESYGYLYVVWCSGEHELYDTKADPYQLNNLYQTDHSAHFNAYLDSAEHAQAEPLLMAEPVSVSNTSAYRKRQNDAEAVASGATVARLTLRLDALLLVLKTCSGRQCTHPWETLFPRGEVQSLADALDQRYEDFFETQVDTVQFEKCEKGYIAESEGPVWSGSQVYGMNHEMAFE</sequence>
<dbReference type="RefSeq" id="XP_064657826.1">
    <property type="nucleotide sequence ID" value="XM_064804025.1"/>
</dbReference>
<protein>
    <submittedName>
        <fullName evidence="1">Uncharacterized protein</fullName>
    </submittedName>
</protein>
<name>A0AAV9P6C7_9PEZI</name>